<accession>A0A9N9DGA9</accession>
<dbReference type="Proteomes" id="UP000789375">
    <property type="component" value="Unassembled WGS sequence"/>
</dbReference>
<evidence type="ECO:0000256" key="1">
    <source>
        <dbReference type="ARBA" id="ARBA00022737"/>
    </source>
</evidence>
<proteinExistence type="predicted"/>
<feature type="non-terminal residue" evidence="4">
    <location>
        <position position="956"/>
    </location>
</feature>
<dbReference type="PANTHER" id="PTHR44858">
    <property type="entry name" value="TETRATRICOPEPTIDE REPEAT PROTEIN 6"/>
    <property type="match status" value="1"/>
</dbReference>
<keyword evidence="2 3" id="KW-0802">TPR repeat</keyword>
<dbReference type="InterPro" id="IPR050498">
    <property type="entry name" value="Ycf3"/>
</dbReference>
<gene>
    <name evidence="4" type="ORF">FMOSSE_LOCUS10900</name>
</gene>
<dbReference type="AlphaFoldDB" id="A0A9N9DGA9"/>
<dbReference type="SUPFAM" id="SSF57850">
    <property type="entry name" value="RING/U-box"/>
    <property type="match status" value="1"/>
</dbReference>
<name>A0A9N9DGA9_FUNMO</name>
<dbReference type="InterPro" id="IPR019734">
    <property type="entry name" value="TPR_rpt"/>
</dbReference>
<evidence type="ECO:0000256" key="3">
    <source>
        <dbReference type="PROSITE-ProRule" id="PRU00339"/>
    </source>
</evidence>
<dbReference type="EMBL" id="CAJVPP010003881">
    <property type="protein sequence ID" value="CAG8639268.1"/>
    <property type="molecule type" value="Genomic_DNA"/>
</dbReference>
<feature type="repeat" description="TPR" evidence="3">
    <location>
        <begin position="816"/>
        <end position="849"/>
    </location>
</feature>
<dbReference type="SUPFAM" id="SSF48452">
    <property type="entry name" value="TPR-like"/>
    <property type="match status" value="2"/>
</dbReference>
<keyword evidence="1" id="KW-0677">Repeat</keyword>
<feature type="repeat" description="TPR" evidence="3">
    <location>
        <begin position="782"/>
        <end position="815"/>
    </location>
</feature>
<reference evidence="4" key="1">
    <citation type="submission" date="2021-06" db="EMBL/GenBank/DDBJ databases">
        <authorList>
            <person name="Kallberg Y."/>
            <person name="Tangrot J."/>
            <person name="Rosling A."/>
        </authorList>
    </citation>
    <scope>NUCLEOTIDE SEQUENCE</scope>
    <source>
        <strain evidence="4">87-6 pot B 2015</strain>
    </source>
</reference>
<dbReference type="PANTHER" id="PTHR44858:SF1">
    <property type="entry name" value="UDP-N-ACETYLGLUCOSAMINE--PEPTIDE N-ACETYLGLUCOSAMINYLTRANSFERASE SPINDLY-RELATED"/>
    <property type="match status" value="1"/>
</dbReference>
<dbReference type="Gene3D" id="1.25.40.10">
    <property type="entry name" value="Tetratricopeptide repeat domain"/>
    <property type="match status" value="3"/>
</dbReference>
<sequence length="956" mass="110585">DDAKIDIKKMISRQIRNQPLSLYSRQLFERIRKPYQRIVRKNLYDLIENLNNSTNLKILKSMVEDPSVHLSENDLYALLEELTFIQEFDEFTQDNLEKLETRVKTITSVLEFVKLFIYHFLGNIIKSLYPKGGDNSQVNLRVDYFIKDLVGSLGHSGFDGCIGRNMPLLSLPLKQRWERLRNTCDFGNLVSPFFTNYYLLKKIKMIIKTWSYEGKKIMISKYGKRLLLEFMWMHADNIWSEEMKCNRKMNSSNDEILTQCQLKNIVSLFGVLDLMESYMVESESLSILALVYYFVKESLQKTTSAPIQIKSTIILLRLYFRDGNFSKIIDQDFETYLQDLCKESTVAMTHFKTFLLAIKSKLCQEISMNDTLFENLETNFLSPIQNGGKISSTNKNMIDLIADEMMCSVTLEPGENLCILGCKHIISYETFLNILKTSKYKCPQCRQDILGNECIFLPQSHIYSYFYVHFAASGIVSTTPILTAKANRGSYFSTPLIRFDSATMSSTVFNLEDFRSEGLPNHKSNIHREPYRIWWPLKMAKKLHPAYNEALKALNNRRYEETVLWLTCLLQHYPSSYSARCDRAYINSLLLGQHFRALEDLNIALCIKKKSPHAWYLRGEIFRRIGHYEDALVDINKSLQLSSESAISYGIRGAILYKLKRFNKALEDLDCSLQKLPNNGYCLSFRGATLMKIGSNNKALVDFNKALEINSGDAFALVKRASLHHTLCLNDSALIDINNALSINPCNYKALLIRGEIFAAMKRDSEALLDINKSLGINPNNIRGLKILARLYHKMNRNEEALENLDKVLNLKSNDVSILELRGEIYRSMCCFEEAIDVFNRILQLDSNNIFALSYRGATKYDQELYEEALMDVNKAFELRRENNSFILKTRARIFIALERFHEALMDQNKILENDPDNSVILLERREVYHKLGVCDKARPNSTQRCRITLKPTYTC</sequence>
<feature type="repeat" description="TPR" evidence="3">
    <location>
        <begin position="612"/>
        <end position="645"/>
    </location>
</feature>
<organism evidence="4 5">
    <name type="scientific">Funneliformis mosseae</name>
    <name type="common">Endomycorrhizal fungus</name>
    <name type="synonym">Glomus mosseae</name>
    <dbReference type="NCBI Taxonomy" id="27381"/>
    <lineage>
        <taxon>Eukaryota</taxon>
        <taxon>Fungi</taxon>
        <taxon>Fungi incertae sedis</taxon>
        <taxon>Mucoromycota</taxon>
        <taxon>Glomeromycotina</taxon>
        <taxon>Glomeromycetes</taxon>
        <taxon>Glomerales</taxon>
        <taxon>Glomeraceae</taxon>
        <taxon>Funneliformis</taxon>
    </lineage>
</organism>
<dbReference type="PROSITE" id="PS50005">
    <property type="entry name" value="TPR"/>
    <property type="match status" value="4"/>
</dbReference>
<evidence type="ECO:0000313" key="4">
    <source>
        <dbReference type="EMBL" id="CAG8639268.1"/>
    </source>
</evidence>
<evidence type="ECO:0000256" key="2">
    <source>
        <dbReference type="ARBA" id="ARBA00022803"/>
    </source>
</evidence>
<dbReference type="SMART" id="SM00028">
    <property type="entry name" value="TPR"/>
    <property type="match status" value="9"/>
</dbReference>
<dbReference type="Pfam" id="PF13181">
    <property type="entry name" value="TPR_8"/>
    <property type="match status" value="2"/>
</dbReference>
<comment type="caution">
    <text evidence="4">The sequence shown here is derived from an EMBL/GenBank/DDBJ whole genome shotgun (WGS) entry which is preliminary data.</text>
</comment>
<evidence type="ECO:0000313" key="5">
    <source>
        <dbReference type="Proteomes" id="UP000789375"/>
    </source>
</evidence>
<dbReference type="GO" id="GO:0046813">
    <property type="term" value="P:receptor-mediated virion attachment to host cell"/>
    <property type="evidence" value="ECO:0007669"/>
    <property type="project" value="TreeGrafter"/>
</dbReference>
<feature type="repeat" description="TPR" evidence="3">
    <location>
        <begin position="748"/>
        <end position="781"/>
    </location>
</feature>
<protein>
    <submittedName>
        <fullName evidence="4">12515_t:CDS:1</fullName>
    </submittedName>
</protein>
<dbReference type="InterPro" id="IPR011990">
    <property type="entry name" value="TPR-like_helical_dom_sf"/>
</dbReference>
<keyword evidence="5" id="KW-1185">Reference proteome</keyword>
<dbReference type="Gene3D" id="3.30.40.10">
    <property type="entry name" value="Zinc/RING finger domain, C3HC4 (zinc finger)"/>
    <property type="match status" value="1"/>
</dbReference>
<dbReference type="InterPro" id="IPR013083">
    <property type="entry name" value="Znf_RING/FYVE/PHD"/>
</dbReference>